<name>A0A6G1L673_9PEZI</name>
<evidence type="ECO:0000313" key="5">
    <source>
        <dbReference type="Proteomes" id="UP000799436"/>
    </source>
</evidence>
<dbReference type="Pfam" id="PF01408">
    <property type="entry name" value="GFO_IDH_MocA"/>
    <property type="match status" value="1"/>
</dbReference>
<proteinExistence type="inferred from homology"/>
<evidence type="ECO:0000313" key="4">
    <source>
        <dbReference type="EMBL" id="KAF2767744.1"/>
    </source>
</evidence>
<dbReference type="GO" id="GO:0000166">
    <property type="term" value="F:nucleotide binding"/>
    <property type="evidence" value="ECO:0007669"/>
    <property type="project" value="InterPro"/>
</dbReference>
<dbReference type="OrthoDB" id="64915at2759"/>
<dbReference type="AlphaFoldDB" id="A0A6G1L673"/>
<dbReference type="InterPro" id="IPR000683">
    <property type="entry name" value="Gfo/Idh/MocA-like_OxRdtase_N"/>
</dbReference>
<dbReference type="Proteomes" id="UP000799436">
    <property type="component" value="Unassembled WGS sequence"/>
</dbReference>
<dbReference type="GO" id="GO:0006740">
    <property type="term" value="P:NADPH regeneration"/>
    <property type="evidence" value="ECO:0007669"/>
    <property type="project" value="TreeGrafter"/>
</dbReference>
<dbReference type="SUPFAM" id="SSF51735">
    <property type="entry name" value="NAD(P)-binding Rossmann-fold domains"/>
    <property type="match status" value="1"/>
</dbReference>
<reference evidence="4" key="1">
    <citation type="journal article" date="2020" name="Stud. Mycol.">
        <title>101 Dothideomycetes genomes: a test case for predicting lifestyles and emergence of pathogens.</title>
        <authorList>
            <person name="Haridas S."/>
            <person name="Albert R."/>
            <person name="Binder M."/>
            <person name="Bloem J."/>
            <person name="Labutti K."/>
            <person name="Salamov A."/>
            <person name="Andreopoulos B."/>
            <person name="Baker S."/>
            <person name="Barry K."/>
            <person name="Bills G."/>
            <person name="Bluhm B."/>
            <person name="Cannon C."/>
            <person name="Castanera R."/>
            <person name="Culley D."/>
            <person name="Daum C."/>
            <person name="Ezra D."/>
            <person name="Gonzalez J."/>
            <person name="Henrissat B."/>
            <person name="Kuo A."/>
            <person name="Liang C."/>
            <person name="Lipzen A."/>
            <person name="Lutzoni F."/>
            <person name="Magnuson J."/>
            <person name="Mondo S."/>
            <person name="Nolan M."/>
            <person name="Ohm R."/>
            <person name="Pangilinan J."/>
            <person name="Park H.-J."/>
            <person name="Ramirez L."/>
            <person name="Alfaro M."/>
            <person name="Sun H."/>
            <person name="Tritt A."/>
            <person name="Yoshinaga Y."/>
            <person name="Zwiers L.-H."/>
            <person name="Turgeon B."/>
            <person name="Goodwin S."/>
            <person name="Spatafora J."/>
            <person name="Crous P."/>
            <person name="Grigoriev I."/>
        </authorList>
    </citation>
    <scope>NUCLEOTIDE SEQUENCE</scope>
    <source>
        <strain evidence="4">CBS 116005</strain>
    </source>
</reference>
<evidence type="ECO:0000259" key="2">
    <source>
        <dbReference type="Pfam" id="PF01408"/>
    </source>
</evidence>
<dbReference type="GO" id="GO:0005737">
    <property type="term" value="C:cytoplasm"/>
    <property type="evidence" value="ECO:0007669"/>
    <property type="project" value="TreeGrafter"/>
</dbReference>
<comment type="similarity">
    <text evidence="1">Belongs to the Gfo/Idh/MocA family.</text>
</comment>
<keyword evidence="5" id="KW-1185">Reference proteome</keyword>
<accession>A0A6G1L673</accession>
<dbReference type="Pfam" id="PF22725">
    <property type="entry name" value="GFO_IDH_MocA_C3"/>
    <property type="match status" value="1"/>
</dbReference>
<feature type="domain" description="GFO/IDH/MocA-like oxidoreductase" evidence="3">
    <location>
        <begin position="126"/>
        <end position="242"/>
    </location>
</feature>
<protein>
    <submittedName>
        <fullName evidence="4">NAD(P)-binding protein</fullName>
    </submittedName>
</protein>
<organism evidence="4 5">
    <name type="scientific">Teratosphaeria nubilosa</name>
    <dbReference type="NCBI Taxonomy" id="161662"/>
    <lineage>
        <taxon>Eukaryota</taxon>
        <taxon>Fungi</taxon>
        <taxon>Dikarya</taxon>
        <taxon>Ascomycota</taxon>
        <taxon>Pezizomycotina</taxon>
        <taxon>Dothideomycetes</taxon>
        <taxon>Dothideomycetidae</taxon>
        <taxon>Mycosphaerellales</taxon>
        <taxon>Teratosphaeriaceae</taxon>
        <taxon>Teratosphaeria</taxon>
    </lineage>
</organism>
<dbReference type="GO" id="GO:0016491">
    <property type="term" value="F:oxidoreductase activity"/>
    <property type="evidence" value="ECO:0007669"/>
    <property type="project" value="TreeGrafter"/>
</dbReference>
<dbReference type="PANTHER" id="PTHR42840">
    <property type="entry name" value="NAD(P)-BINDING ROSSMANN-FOLD SUPERFAMILY PROTEIN-RELATED"/>
    <property type="match status" value="1"/>
</dbReference>
<dbReference type="InterPro" id="IPR055170">
    <property type="entry name" value="GFO_IDH_MocA-like_dom"/>
</dbReference>
<dbReference type="SUPFAM" id="SSF55347">
    <property type="entry name" value="Glyceraldehyde-3-phosphate dehydrogenase-like, C-terminal domain"/>
    <property type="match status" value="1"/>
</dbReference>
<dbReference type="InterPro" id="IPR036291">
    <property type="entry name" value="NAD(P)-bd_dom_sf"/>
</dbReference>
<dbReference type="PANTHER" id="PTHR42840:SF5">
    <property type="entry name" value="NAD(P)-BINDING ROSSMANN-FOLD SUPERFAMILY PROTEIN"/>
    <property type="match status" value="1"/>
</dbReference>
<evidence type="ECO:0000256" key="1">
    <source>
        <dbReference type="ARBA" id="ARBA00010928"/>
    </source>
</evidence>
<dbReference type="Gene3D" id="3.40.50.720">
    <property type="entry name" value="NAD(P)-binding Rossmann-like Domain"/>
    <property type="match status" value="1"/>
</dbReference>
<feature type="domain" description="Gfo/Idh/MocA-like oxidoreductase N-terminal" evidence="2">
    <location>
        <begin position="30"/>
        <end position="96"/>
    </location>
</feature>
<dbReference type="EMBL" id="ML995852">
    <property type="protein sequence ID" value="KAF2767744.1"/>
    <property type="molecule type" value="Genomic_DNA"/>
</dbReference>
<dbReference type="Gene3D" id="3.30.360.10">
    <property type="entry name" value="Dihydrodipicolinate Reductase, domain 2"/>
    <property type="match status" value="1"/>
</dbReference>
<evidence type="ECO:0000259" key="3">
    <source>
        <dbReference type="Pfam" id="PF22725"/>
    </source>
</evidence>
<sequence>MGGKIGVAIIGSALSATLPSEHRNIDLYSSDPSPDDNTSYTHLLARPDISALIIALPILVQPDFIKQALQAGKHVLAEKPLAKDVETGRDLIAFYHKLRSSSNVTFGVAEQFRYFSAFHFGAAKAREMGRVLGFRHRLNACVGEGNKYFGTEWRRTPGYQGGFLLGGGVHFVAGMRMLLGFEAQVARVSAFTARLQLHLPPVDIVDAALKFANGGTGSFSVSFGTTFSSPAEWSIACEKGSVSISGSTVRVRRFDGGEEEVVVVEKIDEGGGVRQEGARFMTRRMRARRCIFVLVGARMYVLEV</sequence>
<gene>
    <name evidence="4" type="ORF">EJ03DRAFT_390273</name>
</gene>